<protein>
    <recommendedName>
        <fullName evidence="9">ADP,ATP carrier protein</fullName>
    </recommendedName>
</protein>
<feature type="transmembrane region" description="Helical" evidence="9">
    <location>
        <begin position="91"/>
        <end position="111"/>
    </location>
</feature>
<keyword evidence="6 9" id="KW-0067">ATP-binding</keyword>
<dbReference type="PANTHER" id="PTHR31187">
    <property type="match status" value="1"/>
</dbReference>
<feature type="transmembrane region" description="Helical" evidence="9">
    <location>
        <begin position="216"/>
        <end position="237"/>
    </location>
</feature>
<evidence type="ECO:0000313" key="11">
    <source>
        <dbReference type="Proteomes" id="UP000218775"/>
    </source>
</evidence>
<proteinExistence type="inferred from homology"/>
<comment type="caution">
    <text evidence="10">The sequence shown here is derived from an EMBL/GenBank/DDBJ whole genome shotgun (WGS) entry which is preliminary data.</text>
</comment>
<feature type="transmembrane region" description="Helical" evidence="9">
    <location>
        <begin position="144"/>
        <end position="169"/>
    </location>
</feature>
<dbReference type="Proteomes" id="UP000218775">
    <property type="component" value="Unassembled WGS sequence"/>
</dbReference>
<keyword evidence="7 9" id="KW-1133">Transmembrane helix</keyword>
<evidence type="ECO:0000256" key="2">
    <source>
        <dbReference type="ARBA" id="ARBA00007127"/>
    </source>
</evidence>
<dbReference type="EMBL" id="NVUK01000046">
    <property type="protein sequence ID" value="PCI75496.1"/>
    <property type="molecule type" value="Genomic_DNA"/>
</dbReference>
<comment type="subcellular location">
    <subcellularLocation>
        <location evidence="1 9">Membrane</location>
        <topology evidence="1 9">Multi-pass membrane protein</topology>
    </subcellularLocation>
</comment>
<dbReference type="GO" id="GO:0005524">
    <property type="term" value="F:ATP binding"/>
    <property type="evidence" value="ECO:0007669"/>
    <property type="project" value="UniProtKB-KW"/>
</dbReference>
<name>A0A2A4WZ43_UNCAE</name>
<evidence type="ECO:0000256" key="3">
    <source>
        <dbReference type="ARBA" id="ARBA00022448"/>
    </source>
</evidence>
<evidence type="ECO:0000313" key="10">
    <source>
        <dbReference type="EMBL" id="PCI75496.1"/>
    </source>
</evidence>
<dbReference type="InterPro" id="IPR010916">
    <property type="entry name" value="TonB_box_CS"/>
</dbReference>
<dbReference type="GO" id="GO:0005471">
    <property type="term" value="F:ATP:ADP antiporter activity"/>
    <property type="evidence" value="ECO:0007669"/>
    <property type="project" value="InterPro"/>
</dbReference>
<dbReference type="AlphaFoldDB" id="A0A2A4WZ43"/>
<evidence type="ECO:0000256" key="7">
    <source>
        <dbReference type="ARBA" id="ARBA00022989"/>
    </source>
</evidence>
<feature type="transmembrane region" description="Helical" evidence="9">
    <location>
        <begin position="181"/>
        <end position="204"/>
    </location>
</feature>
<accession>A0A2A4WZ43</accession>
<gene>
    <name evidence="10" type="ORF">COB21_05620</name>
</gene>
<evidence type="ECO:0000256" key="6">
    <source>
        <dbReference type="ARBA" id="ARBA00022840"/>
    </source>
</evidence>
<feature type="non-terminal residue" evidence="10">
    <location>
        <position position="301"/>
    </location>
</feature>
<keyword evidence="8 9" id="KW-0472">Membrane</keyword>
<evidence type="ECO:0000256" key="4">
    <source>
        <dbReference type="ARBA" id="ARBA00022692"/>
    </source>
</evidence>
<organism evidence="10 11">
    <name type="scientific">Aerophobetes bacterium</name>
    <dbReference type="NCBI Taxonomy" id="2030807"/>
    <lineage>
        <taxon>Bacteria</taxon>
        <taxon>Candidatus Aerophobota</taxon>
    </lineage>
</organism>
<evidence type="ECO:0000256" key="5">
    <source>
        <dbReference type="ARBA" id="ARBA00022741"/>
    </source>
</evidence>
<feature type="transmembrane region" description="Helical" evidence="9">
    <location>
        <begin position="21"/>
        <end position="41"/>
    </location>
</feature>
<sequence>MESGTSSSFLKKLWPIERFELKKILPLLLLKFLVSISYSLLTCMKDTLVVTAEGSGAEIIPVLKGWFVFPISICCAIAYTKLSNKFSRSTLFYGIITSFLIVITLYSFVLYPNAASITPTTSADYLLDRLGPSFSHFVAVYRHWFHSLFFVTAELWGQVVIFILYWGFANHITQMKEAKRTYTLFIAAGDVATIVAGPLTLFYVNKYLHIDYLLTFQSLMCYVIGCGILMMGTYYWMSRYVLTDKRYFDPSVMKMNVNAKTKLSLKDSLKHIMASKYLLSIAVLVISIALTINIIEVTWKA</sequence>
<feature type="transmembrane region" description="Helical" evidence="9">
    <location>
        <begin position="277"/>
        <end position="295"/>
    </location>
</feature>
<evidence type="ECO:0000256" key="9">
    <source>
        <dbReference type="RuleBase" id="RU363121"/>
    </source>
</evidence>
<feature type="transmembrane region" description="Helical" evidence="9">
    <location>
        <begin position="61"/>
        <end position="79"/>
    </location>
</feature>
<dbReference type="InterPro" id="IPR004667">
    <property type="entry name" value="ADP_ATP_car_bac_type"/>
</dbReference>
<reference evidence="11" key="1">
    <citation type="submission" date="2017-08" db="EMBL/GenBank/DDBJ databases">
        <title>A dynamic microbial community with high functional redundancy inhabits the cold, oxic subseafloor aquifer.</title>
        <authorList>
            <person name="Tully B.J."/>
            <person name="Wheat C.G."/>
            <person name="Glazer B.T."/>
            <person name="Huber J.A."/>
        </authorList>
    </citation>
    <scope>NUCLEOTIDE SEQUENCE [LARGE SCALE GENOMIC DNA]</scope>
</reference>
<comment type="similarity">
    <text evidence="2 9">Belongs to the ADP/ATP translocase tlc family.</text>
</comment>
<keyword evidence="5 9" id="KW-0547">Nucleotide-binding</keyword>
<keyword evidence="4 9" id="KW-0812">Transmembrane</keyword>
<dbReference type="Pfam" id="PF03219">
    <property type="entry name" value="TLC"/>
    <property type="match status" value="1"/>
</dbReference>
<evidence type="ECO:0000256" key="1">
    <source>
        <dbReference type="ARBA" id="ARBA00004141"/>
    </source>
</evidence>
<dbReference type="PANTHER" id="PTHR31187:SF1">
    <property type="entry name" value="ADP,ATP CARRIER PROTEIN 1"/>
    <property type="match status" value="1"/>
</dbReference>
<evidence type="ECO:0000256" key="8">
    <source>
        <dbReference type="ARBA" id="ARBA00023136"/>
    </source>
</evidence>
<keyword evidence="3 9" id="KW-0813">Transport</keyword>
<dbReference type="GO" id="GO:0016020">
    <property type="term" value="C:membrane"/>
    <property type="evidence" value="ECO:0007669"/>
    <property type="project" value="UniProtKB-SubCell"/>
</dbReference>
<dbReference type="PROSITE" id="PS00430">
    <property type="entry name" value="TONB_DEPENDENT_REC_1"/>
    <property type="match status" value="1"/>
</dbReference>